<dbReference type="GO" id="GO:0030272">
    <property type="term" value="F:5-formyltetrahydrofolate cyclo-ligase activity"/>
    <property type="evidence" value="ECO:0007669"/>
    <property type="project" value="UniProtKB-EC"/>
</dbReference>
<dbReference type="AlphaFoldDB" id="A0A850H728"/>
<reference evidence="6 7" key="1">
    <citation type="submission" date="2020-06" db="EMBL/GenBank/DDBJ databases">
        <title>Altererythrobacter lutimaris sp. nov., a marine bacterium isolated from a tidal flat.</title>
        <authorList>
            <person name="Kim D."/>
            <person name="Yoo Y."/>
            <person name="Kim J.-J."/>
        </authorList>
    </citation>
    <scope>NUCLEOTIDE SEQUENCE [LARGE SCALE GENOMIC DNA]</scope>
    <source>
        <strain evidence="6 7">JGD-16</strain>
    </source>
</reference>
<evidence type="ECO:0000256" key="4">
    <source>
        <dbReference type="PIRSR" id="PIRSR006806-1"/>
    </source>
</evidence>
<gene>
    <name evidence="6" type="ORF">HUO12_01895</name>
</gene>
<evidence type="ECO:0000313" key="6">
    <source>
        <dbReference type="EMBL" id="NVE93643.1"/>
    </source>
</evidence>
<keyword evidence="5" id="KW-0479">Metal-binding</keyword>
<protein>
    <recommendedName>
        <fullName evidence="5">5-formyltetrahydrofolate cyclo-ligase</fullName>
        <ecNumber evidence="5">6.3.3.2</ecNumber>
    </recommendedName>
</protein>
<dbReference type="Proteomes" id="UP000546031">
    <property type="component" value="Unassembled WGS sequence"/>
</dbReference>
<feature type="binding site" evidence="4">
    <location>
        <begin position="33"/>
        <end position="37"/>
    </location>
    <ligand>
        <name>ATP</name>
        <dbReference type="ChEBI" id="CHEBI:30616"/>
    </ligand>
</feature>
<dbReference type="GO" id="GO:0005524">
    <property type="term" value="F:ATP binding"/>
    <property type="evidence" value="ECO:0007669"/>
    <property type="project" value="UniProtKB-KW"/>
</dbReference>
<name>A0A850H728_9SPHN</name>
<proteinExistence type="inferred from homology"/>
<dbReference type="Pfam" id="PF01812">
    <property type="entry name" value="5-FTHF_cyc-lig"/>
    <property type="match status" value="1"/>
</dbReference>
<accession>A0A850H728</accession>
<comment type="cofactor">
    <cofactor evidence="5">
        <name>Mg(2+)</name>
        <dbReference type="ChEBI" id="CHEBI:18420"/>
    </cofactor>
</comment>
<evidence type="ECO:0000256" key="3">
    <source>
        <dbReference type="ARBA" id="ARBA00022840"/>
    </source>
</evidence>
<organism evidence="6 7">
    <name type="scientific">Altererythrobacter lutimaris</name>
    <dbReference type="NCBI Taxonomy" id="2743979"/>
    <lineage>
        <taxon>Bacteria</taxon>
        <taxon>Pseudomonadati</taxon>
        <taxon>Pseudomonadota</taxon>
        <taxon>Alphaproteobacteria</taxon>
        <taxon>Sphingomonadales</taxon>
        <taxon>Erythrobacteraceae</taxon>
        <taxon>Altererythrobacter</taxon>
    </lineage>
</organism>
<feature type="binding site" evidence="4">
    <location>
        <position position="86"/>
    </location>
    <ligand>
        <name>substrate</name>
    </ligand>
</feature>
<dbReference type="SUPFAM" id="SSF100950">
    <property type="entry name" value="NagB/RpiA/CoA transferase-like"/>
    <property type="match status" value="1"/>
</dbReference>
<dbReference type="EC" id="6.3.3.2" evidence="5"/>
<dbReference type="GO" id="GO:0046872">
    <property type="term" value="F:metal ion binding"/>
    <property type="evidence" value="ECO:0007669"/>
    <property type="project" value="UniProtKB-KW"/>
</dbReference>
<dbReference type="NCBIfam" id="TIGR02727">
    <property type="entry name" value="MTHFS_bact"/>
    <property type="match status" value="1"/>
</dbReference>
<dbReference type="PANTHER" id="PTHR23407:SF1">
    <property type="entry name" value="5-FORMYLTETRAHYDROFOLATE CYCLO-LIGASE"/>
    <property type="match status" value="1"/>
</dbReference>
<dbReference type="InterPro" id="IPR037171">
    <property type="entry name" value="NagB/RpiA_transferase-like"/>
</dbReference>
<evidence type="ECO:0000313" key="7">
    <source>
        <dbReference type="Proteomes" id="UP000546031"/>
    </source>
</evidence>
<keyword evidence="2 4" id="KW-0547">Nucleotide-binding</keyword>
<feature type="binding site" evidence="4">
    <location>
        <begin position="164"/>
        <end position="172"/>
    </location>
    <ligand>
        <name>ATP</name>
        <dbReference type="ChEBI" id="CHEBI:30616"/>
    </ligand>
</feature>
<evidence type="ECO:0000256" key="2">
    <source>
        <dbReference type="ARBA" id="ARBA00022741"/>
    </source>
</evidence>
<comment type="similarity">
    <text evidence="1 5">Belongs to the 5-formyltetrahydrofolate cyclo-ligase family.</text>
</comment>
<sequence>MVVPSLFFALPLRYLSVFVFALPLRYLSAVLDKQSLRKSLRTARREHAAAQPAAIRALLFNRPPAPLMDIIAPNAAIGLYHASASEAPTSGYAKFFQEAGHTLALPRFADENAPMHFAEFTDPFEESDLEKGAFGMMQPAAEALEVAPTVLFMPLVGFTADGARLGQGGGHYDRYCAEHSQALRIGLAWDVQLCEALPTEPHDMPLHAIVTPTRMYGPFNA</sequence>
<evidence type="ECO:0000256" key="1">
    <source>
        <dbReference type="ARBA" id="ARBA00010638"/>
    </source>
</evidence>
<dbReference type="PANTHER" id="PTHR23407">
    <property type="entry name" value="ATPASE INHIBITOR/5-FORMYLTETRAHYDROFOLATE CYCLO-LIGASE"/>
    <property type="match status" value="1"/>
</dbReference>
<dbReference type="Gene3D" id="3.40.50.10420">
    <property type="entry name" value="NagB/RpiA/CoA transferase-like"/>
    <property type="match status" value="1"/>
</dbReference>
<dbReference type="PIRSF" id="PIRSF006806">
    <property type="entry name" value="FTHF_cligase"/>
    <property type="match status" value="1"/>
</dbReference>
<comment type="catalytic activity">
    <reaction evidence="5">
        <text>(6S)-5-formyl-5,6,7,8-tetrahydrofolate + ATP = (6R)-5,10-methenyltetrahydrofolate + ADP + phosphate</text>
        <dbReference type="Rhea" id="RHEA:10488"/>
        <dbReference type="ChEBI" id="CHEBI:30616"/>
        <dbReference type="ChEBI" id="CHEBI:43474"/>
        <dbReference type="ChEBI" id="CHEBI:57455"/>
        <dbReference type="ChEBI" id="CHEBI:57457"/>
        <dbReference type="ChEBI" id="CHEBI:456216"/>
        <dbReference type="EC" id="6.3.3.2"/>
    </reaction>
</comment>
<keyword evidence="6" id="KW-0436">Ligase</keyword>
<keyword evidence="7" id="KW-1185">Reference proteome</keyword>
<keyword evidence="5" id="KW-0460">Magnesium</keyword>
<dbReference type="InterPro" id="IPR002698">
    <property type="entry name" value="FTHF_cligase"/>
</dbReference>
<dbReference type="GO" id="GO:0009396">
    <property type="term" value="P:folic acid-containing compound biosynthetic process"/>
    <property type="evidence" value="ECO:0007669"/>
    <property type="project" value="TreeGrafter"/>
</dbReference>
<comment type="caution">
    <text evidence="6">The sequence shown here is derived from an EMBL/GenBank/DDBJ whole genome shotgun (WGS) entry which is preliminary data.</text>
</comment>
<dbReference type="GO" id="GO:0035999">
    <property type="term" value="P:tetrahydrofolate interconversion"/>
    <property type="evidence" value="ECO:0007669"/>
    <property type="project" value="TreeGrafter"/>
</dbReference>
<keyword evidence="3 4" id="KW-0067">ATP-binding</keyword>
<dbReference type="InterPro" id="IPR024185">
    <property type="entry name" value="FTHF_cligase-like_sf"/>
</dbReference>
<dbReference type="EMBL" id="JABWTA010000001">
    <property type="protein sequence ID" value="NVE93643.1"/>
    <property type="molecule type" value="Genomic_DNA"/>
</dbReference>
<evidence type="ECO:0000256" key="5">
    <source>
        <dbReference type="RuleBase" id="RU361279"/>
    </source>
</evidence>